<proteinExistence type="predicted"/>
<evidence type="ECO:0000313" key="2">
    <source>
        <dbReference type="EMBL" id="OMJ85065.1"/>
    </source>
</evidence>
<comment type="caution">
    <text evidence="2">The sequence shown here is derived from an EMBL/GenBank/DDBJ whole genome shotgun (WGS) entry which is preliminary data.</text>
</comment>
<dbReference type="AlphaFoldDB" id="A0A1R2C800"/>
<dbReference type="Gene3D" id="1.20.1270.60">
    <property type="entry name" value="Arfaptin homology (AH) domain/BAR domain"/>
    <property type="match status" value="1"/>
</dbReference>
<feature type="domain" description="SBF1/SBF2" evidence="1">
    <location>
        <begin position="321"/>
        <end position="457"/>
    </location>
</feature>
<accession>A0A1R2C800</accession>
<evidence type="ECO:0000259" key="1">
    <source>
        <dbReference type="Pfam" id="PF12335"/>
    </source>
</evidence>
<dbReference type="InterPro" id="IPR022096">
    <property type="entry name" value="SBF1/SBF2"/>
</dbReference>
<reference evidence="2 3" key="1">
    <citation type="submission" date="2016-11" db="EMBL/GenBank/DDBJ databases">
        <title>The macronuclear genome of Stentor coeruleus: a giant cell with tiny introns.</title>
        <authorList>
            <person name="Slabodnick M."/>
            <person name="Ruby J.G."/>
            <person name="Reiff S.B."/>
            <person name="Swart E.C."/>
            <person name="Gosai S."/>
            <person name="Prabakaran S."/>
            <person name="Witkowska E."/>
            <person name="Larue G.E."/>
            <person name="Fisher S."/>
            <person name="Freeman R.M."/>
            <person name="Gunawardena J."/>
            <person name="Chu W."/>
            <person name="Stover N.A."/>
            <person name="Gregory B.D."/>
            <person name="Nowacki M."/>
            <person name="Derisi J."/>
            <person name="Roy S.W."/>
            <person name="Marshall W.F."/>
            <person name="Sood P."/>
        </authorList>
    </citation>
    <scope>NUCLEOTIDE SEQUENCE [LARGE SCALE GENOMIC DNA]</scope>
    <source>
        <strain evidence="2">WM001</strain>
    </source>
</reference>
<dbReference type="OrthoDB" id="299235at2759"/>
<dbReference type="Pfam" id="PF12335">
    <property type="entry name" value="SBF2"/>
    <property type="match status" value="1"/>
</dbReference>
<keyword evidence="3" id="KW-1185">Reference proteome</keyword>
<sequence>MIRINARLEEIHNKSSAKRARAETFLLVLREWSLQEEFYAQGMNRIFKRLVDKPENIEFMSNFHNLIGNIAERTYAFVKVLKDEIFANFDSLINHQCSTMKKVFCDGTKAADFVEEIYTDTIESANKYYESVQECDKISEKLDKEKSSSKKEKVLKVLLEKQKSLKQSFDYYQERLNKYTRTCKKYQGNMKKIIDAYNFHENKLKESFMKTFEKIKEGFVYRYSSLFENELNFFELNFNEEPYSIEEFNLPEITLDSYTGKHPLYASDPQCWYGMFQNATLEGLDQVYKSVYIDDLNKIIAKAWLGEDLSPDDYIIYNSRIKELVGRQALCFCLNLRRNAGIFTITEKAYLKLSELIVSVLNECERSLDVENSKNIIILSQTFHVKIDHGKKFLLVGIKDHSLWKNINYWEKVINSTIDMELKKQLIENYESNKEVEAMNHKSLIFCQLISFGIIMIEVNVDIKNVCEMVKKYASRYKFTDGEMLSLIETISESLKKSQASENTSTPC</sequence>
<dbReference type="InterPro" id="IPR027267">
    <property type="entry name" value="AH/BAR_dom_sf"/>
</dbReference>
<name>A0A1R2C800_9CILI</name>
<gene>
    <name evidence="2" type="ORF">SteCoe_13720</name>
</gene>
<dbReference type="EMBL" id="MPUH01000249">
    <property type="protein sequence ID" value="OMJ85065.1"/>
    <property type="molecule type" value="Genomic_DNA"/>
</dbReference>
<evidence type="ECO:0000313" key="3">
    <source>
        <dbReference type="Proteomes" id="UP000187209"/>
    </source>
</evidence>
<protein>
    <recommendedName>
        <fullName evidence="1">SBF1/SBF2 domain-containing protein</fullName>
    </recommendedName>
</protein>
<dbReference type="Proteomes" id="UP000187209">
    <property type="component" value="Unassembled WGS sequence"/>
</dbReference>
<dbReference type="SUPFAM" id="SSF103657">
    <property type="entry name" value="BAR/IMD domain-like"/>
    <property type="match status" value="1"/>
</dbReference>
<organism evidence="2 3">
    <name type="scientific">Stentor coeruleus</name>
    <dbReference type="NCBI Taxonomy" id="5963"/>
    <lineage>
        <taxon>Eukaryota</taxon>
        <taxon>Sar</taxon>
        <taxon>Alveolata</taxon>
        <taxon>Ciliophora</taxon>
        <taxon>Postciliodesmatophora</taxon>
        <taxon>Heterotrichea</taxon>
        <taxon>Heterotrichida</taxon>
        <taxon>Stentoridae</taxon>
        <taxon>Stentor</taxon>
    </lineage>
</organism>